<comment type="similarity">
    <text evidence="8">Belongs to the snail C2H2-type zinc-finger protein family.</text>
</comment>
<feature type="domain" description="C2H2-type" evidence="12">
    <location>
        <begin position="414"/>
        <end position="437"/>
    </location>
</feature>
<reference evidence="15" key="2">
    <citation type="submission" date="2018-07" db="EMBL/GenBank/DDBJ databases">
        <authorList>
            <person name="Quirk P.G."/>
            <person name="Krulwich T.A."/>
        </authorList>
    </citation>
    <scope>NUCLEOTIDE SEQUENCE</scope>
</reference>
<feature type="domain" description="C2H2-type" evidence="12">
    <location>
        <begin position="740"/>
        <end position="767"/>
    </location>
</feature>
<dbReference type="GO" id="GO:0000981">
    <property type="term" value="F:DNA-binding transcription factor activity, RNA polymerase II-specific"/>
    <property type="evidence" value="ECO:0007669"/>
    <property type="project" value="TreeGrafter"/>
</dbReference>
<proteinExistence type="inferred from homology"/>
<comment type="subcellular location">
    <subcellularLocation>
        <location evidence="1">Nucleus</location>
    </subcellularLocation>
</comment>
<dbReference type="Pfam" id="PF05485">
    <property type="entry name" value="THAP"/>
    <property type="match status" value="1"/>
</dbReference>
<evidence type="ECO:0000256" key="2">
    <source>
        <dbReference type="ARBA" id="ARBA00022723"/>
    </source>
</evidence>
<feature type="domain" description="C2H2-type" evidence="12">
    <location>
        <begin position="514"/>
        <end position="541"/>
    </location>
</feature>
<feature type="domain" description="C2H2-type" evidence="12">
    <location>
        <begin position="576"/>
        <end position="603"/>
    </location>
</feature>
<evidence type="ECO:0000259" key="13">
    <source>
        <dbReference type="PROSITE" id="PS50950"/>
    </source>
</evidence>
<feature type="region of interest" description="Disordered" evidence="11">
    <location>
        <begin position="378"/>
        <end position="403"/>
    </location>
</feature>
<dbReference type="Gene3D" id="3.30.160.60">
    <property type="entry name" value="Classic Zinc Finger"/>
    <property type="match status" value="4"/>
</dbReference>
<evidence type="ECO:0000256" key="6">
    <source>
        <dbReference type="ARBA" id="ARBA00023125"/>
    </source>
</evidence>
<evidence type="ECO:0000256" key="10">
    <source>
        <dbReference type="PROSITE-ProRule" id="PRU00309"/>
    </source>
</evidence>
<organism evidence="15">
    <name type="scientific">Culicoides sonorensis</name>
    <name type="common">Biting midge</name>
    <dbReference type="NCBI Taxonomy" id="179676"/>
    <lineage>
        <taxon>Eukaryota</taxon>
        <taxon>Metazoa</taxon>
        <taxon>Ecdysozoa</taxon>
        <taxon>Arthropoda</taxon>
        <taxon>Hexapoda</taxon>
        <taxon>Insecta</taxon>
        <taxon>Pterygota</taxon>
        <taxon>Neoptera</taxon>
        <taxon>Endopterygota</taxon>
        <taxon>Diptera</taxon>
        <taxon>Nematocera</taxon>
        <taxon>Chironomoidea</taxon>
        <taxon>Ceratopogonidae</taxon>
        <taxon>Ceratopogoninae</taxon>
        <taxon>Culicoides</taxon>
        <taxon>Monoculicoides</taxon>
    </lineage>
</organism>
<evidence type="ECO:0000256" key="8">
    <source>
        <dbReference type="ARBA" id="ARBA00037948"/>
    </source>
</evidence>
<feature type="region of interest" description="Disordered" evidence="11">
    <location>
        <begin position="90"/>
        <end position="111"/>
    </location>
</feature>
<keyword evidence="5" id="KW-0862">Zinc</keyword>
<evidence type="ECO:0000256" key="7">
    <source>
        <dbReference type="ARBA" id="ARBA00023242"/>
    </source>
</evidence>
<dbReference type="PROSITE" id="PS00028">
    <property type="entry name" value="ZINC_FINGER_C2H2_1"/>
    <property type="match status" value="9"/>
</dbReference>
<dbReference type="InterPro" id="IPR038441">
    <property type="entry name" value="THAP_Znf_sf"/>
</dbReference>
<keyword evidence="3" id="KW-0677">Repeat</keyword>
<evidence type="ECO:0000256" key="4">
    <source>
        <dbReference type="ARBA" id="ARBA00022771"/>
    </source>
</evidence>
<dbReference type="Pfam" id="PF00096">
    <property type="entry name" value="zf-C2H2"/>
    <property type="match status" value="1"/>
</dbReference>
<keyword evidence="2" id="KW-0479">Metal-binding</keyword>
<dbReference type="EMBL" id="UFQS01000643">
    <property type="protein sequence ID" value="SSX05684.1"/>
    <property type="molecule type" value="Genomic_DNA"/>
</dbReference>
<dbReference type="SUPFAM" id="SSF57667">
    <property type="entry name" value="beta-beta-alpha zinc fingers"/>
    <property type="match status" value="3"/>
</dbReference>
<evidence type="ECO:0000256" key="9">
    <source>
        <dbReference type="PROSITE-ProRule" id="PRU00042"/>
    </source>
</evidence>
<dbReference type="InterPro" id="IPR036236">
    <property type="entry name" value="Znf_C2H2_sf"/>
</dbReference>
<dbReference type="PANTHER" id="PTHR24388:SF54">
    <property type="entry name" value="PROTEIN ESCARGOT"/>
    <property type="match status" value="1"/>
</dbReference>
<evidence type="ECO:0000256" key="11">
    <source>
        <dbReference type="SAM" id="MobiDB-lite"/>
    </source>
</evidence>
<dbReference type="InterPro" id="IPR006612">
    <property type="entry name" value="THAP_Znf"/>
</dbReference>
<dbReference type="InterPro" id="IPR050527">
    <property type="entry name" value="Snail/Krueppel_Znf"/>
</dbReference>
<feature type="domain" description="C2H2-type" evidence="12">
    <location>
        <begin position="547"/>
        <end position="575"/>
    </location>
</feature>
<dbReference type="VEuPathDB" id="VectorBase:CSON013051"/>
<dbReference type="InterPro" id="IPR013087">
    <property type="entry name" value="Znf_C2H2_type"/>
</dbReference>
<accession>A0A336MB71</accession>
<feature type="compositionally biased region" description="Basic and acidic residues" evidence="11">
    <location>
        <begin position="90"/>
        <end position="108"/>
    </location>
</feature>
<name>A0A336MB71_CULSO</name>
<dbReference type="EMBL" id="UFQT01000643">
    <property type="protein sequence ID" value="SSX26043.1"/>
    <property type="molecule type" value="Genomic_DNA"/>
</dbReference>
<dbReference type="SMART" id="SM00980">
    <property type="entry name" value="THAP"/>
    <property type="match status" value="1"/>
</dbReference>
<keyword evidence="6 10" id="KW-0238">DNA-binding</keyword>
<dbReference type="PANTHER" id="PTHR24388">
    <property type="entry name" value="ZINC FINGER PROTEIN"/>
    <property type="match status" value="1"/>
</dbReference>
<dbReference type="GO" id="GO:0005634">
    <property type="term" value="C:nucleus"/>
    <property type="evidence" value="ECO:0007669"/>
    <property type="project" value="UniProtKB-SubCell"/>
</dbReference>
<dbReference type="Pfam" id="PF13912">
    <property type="entry name" value="zf-C2H2_6"/>
    <property type="match status" value="1"/>
</dbReference>
<dbReference type="PROSITE" id="PS50950">
    <property type="entry name" value="ZF_THAP"/>
    <property type="match status" value="1"/>
</dbReference>
<evidence type="ECO:0000313" key="14">
    <source>
        <dbReference type="EMBL" id="SSX05684.1"/>
    </source>
</evidence>
<evidence type="ECO:0000313" key="15">
    <source>
        <dbReference type="EMBL" id="SSX26043.1"/>
    </source>
</evidence>
<gene>
    <name evidence="15" type="primary">CSON013051</name>
</gene>
<keyword evidence="7" id="KW-0539">Nucleus</keyword>
<evidence type="ECO:0000256" key="1">
    <source>
        <dbReference type="ARBA" id="ARBA00004123"/>
    </source>
</evidence>
<keyword evidence="4 9" id="KW-0863">Zinc-finger</keyword>
<dbReference type="PROSITE" id="PS50157">
    <property type="entry name" value="ZINC_FINGER_C2H2_2"/>
    <property type="match status" value="5"/>
</dbReference>
<feature type="region of interest" description="Disordered" evidence="11">
    <location>
        <begin position="265"/>
        <end position="300"/>
    </location>
</feature>
<reference evidence="14" key="1">
    <citation type="submission" date="2018-04" db="EMBL/GenBank/DDBJ databases">
        <authorList>
            <person name="Go L.Y."/>
            <person name="Mitchell J.A."/>
        </authorList>
    </citation>
    <scope>NUCLEOTIDE SEQUENCE</scope>
    <source>
        <tissue evidence="14">Whole organism</tissue>
    </source>
</reference>
<dbReference type="Gene3D" id="6.20.210.20">
    <property type="entry name" value="THAP domain"/>
    <property type="match status" value="1"/>
</dbReference>
<feature type="domain" description="THAP-type" evidence="13">
    <location>
        <begin position="1"/>
        <end position="88"/>
    </location>
</feature>
<dbReference type="SUPFAM" id="SSF57716">
    <property type="entry name" value="Glucocorticoid receptor-like (DNA-binding domain)"/>
    <property type="match status" value="1"/>
</dbReference>
<evidence type="ECO:0000259" key="12">
    <source>
        <dbReference type="PROSITE" id="PS50157"/>
    </source>
</evidence>
<dbReference type="GO" id="GO:0000978">
    <property type="term" value="F:RNA polymerase II cis-regulatory region sequence-specific DNA binding"/>
    <property type="evidence" value="ECO:0007669"/>
    <property type="project" value="TreeGrafter"/>
</dbReference>
<protein>
    <submittedName>
        <fullName evidence="15">CSON013051 protein</fullName>
    </submittedName>
</protein>
<dbReference type="AlphaFoldDB" id="A0A336MB71"/>
<evidence type="ECO:0000256" key="3">
    <source>
        <dbReference type="ARBA" id="ARBA00022737"/>
    </source>
</evidence>
<dbReference type="SMART" id="SM00355">
    <property type="entry name" value="ZnF_C2H2"/>
    <property type="match status" value="11"/>
</dbReference>
<dbReference type="GO" id="GO:0008270">
    <property type="term" value="F:zinc ion binding"/>
    <property type="evidence" value="ECO:0007669"/>
    <property type="project" value="UniProtKB-KW"/>
</dbReference>
<sequence>MAQAKVRKCCVPSCSNTHETCSSFFRFPNDQRDKKRWKNAIGFPADFEPDINTFVCIKHFMERDVAQKADRKTGQKARLKILSTPRLHLEPIKEEKKTEESDEAKTETAKNSAPIISEETKTVETNGTVDEPKKVDLTLGGLLKELQERESQNFNGKRKRAKLSLVLPMLESVDIYSSDSDCDYQISLNIKKIPRQCHKKVKNDLIANTSSNNLTLNTNSVEDKNVMEKTPEKLKPIAESINPPSEPVIRQPELHLGDDFEDALTPTVIPKQPPRCITAKNSSPNMHPKKRNYRPSTNENSKLSTAVNRATNLILPPKKNYSNIMVASISADGTIVEEMEELVTTPERSSAISQIQVNASQDDLSQLIEVDFSGTIEDPTPVTNNLPPAELLQDTDQGQDTDDETNDGLVRICYECSECKEMFLSKKKTIRHMKQAHNISVSTINGLKGCTKQYPYKNFRMVNGLRAFTCSICLMLYYNVQSLKKHQVLMHAQMLDLEEVPLQQSPPSVNSNIHVCPVCQKSFLEAENLRSHKLLHGNRKSDEIAVYKCEECGLGFEYEAALTRHTIEHHQTLKLYSCEYCNDAFATGADLIEHIQNHLMNKDQTLQTDNDDSAKLSELVLVCPEDNCNMQFKDSKDYYSHILYTHRKVYQDDPKFIEYIQLVDPDTLNEKKTKSPGTQTKFNCRICDRKFSHYSFLKAHEAGKNKFKYECSECNEKTPSKVCLVRHYNVRHDKNIERLHFCTDCPKSFPKKTELLTHIATHRTDGQSTIHHCNLDGCDRIFADQTTYHFHLSRLHPNAKNVGALVCHYENCNQRFRHETLLKQHINDEHYNKISQPKNLNVGTFSVENTSSSTTKEQNIFFGHSDKYPENGSIDLNIPDTLMPEVCLNDVCNEVTIYTDF</sequence>
<evidence type="ECO:0000256" key="5">
    <source>
        <dbReference type="ARBA" id="ARBA00022833"/>
    </source>
</evidence>